<dbReference type="SUPFAM" id="SSF55073">
    <property type="entry name" value="Nucleotide cyclase"/>
    <property type="match status" value="1"/>
</dbReference>
<dbReference type="PANTHER" id="PTHR45228">
    <property type="entry name" value="CYCLIC DI-GMP PHOSPHODIESTERASE TM_0186-RELATED"/>
    <property type="match status" value="1"/>
</dbReference>
<feature type="transmembrane region" description="Helical" evidence="1">
    <location>
        <begin position="6"/>
        <end position="23"/>
    </location>
</feature>
<dbReference type="CDD" id="cd01949">
    <property type="entry name" value="GGDEF"/>
    <property type="match status" value="1"/>
</dbReference>
<evidence type="ECO:0000256" key="1">
    <source>
        <dbReference type="SAM" id="Phobius"/>
    </source>
</evidence>
<dbReference type="InterPro" id="IPR043128">
    <property type="entry name" value="Rev_trsase/Diguanyl_cyclase"/>
</dbReference>
<sequence>MLLNFSLLIASAYLVSLLYRQWPVRRRWWEHGLRVALAAAATVLLQENAVLYGAFRLDLHAVPVALVALRYGLSTGLLSLLPAVAIHLLEDRTGGLVSLLSGLSVVGLATLLRPWVQPALLSWRQVGLVPVPFLGVGLDLLLTPGGRALVWPLYPAELALNALGLLVAAGILGSRLRLLHLTHVLETQALTDPLTGLSNRRAFDDALTTLDPGNQLVLLDIDHFKRVNDTYGHLVGDRALDQVARVLREATPAHVRAYRIGGEEFALLLDLGSEARALALVEAVLGRVPPLGHGALEEPEGSGRLTLSAGLATRLAGEAPSELFRRADEALYLAKMNGRNRVVVAGRAGPDPATAQGPGQSAEALRPRHGLWSSLRTTVDLLSQRRALTDADWQRLLELAVENVEGAEAGSLNIREGRAFRLCAAVGYGPELLNLRLNEPSQLLWYGGSEAQWRSGEPRVSRSNAAVQRVWADADRLHPEGQETSFVRGGRPDDLQANLCVPVVLGGEVVAHLNLDAFATPDAFGDASLETAILFAQQLAALLHLQERWRELDLLAQLHSQRRLPAPDQPDRPAGSPENFAERLTDTAMDLLRASEATLLRYDAEAGRLESVATQGRLAVLGPVSLDTGQGLSWEALRTGEVIRVPNTSLDPRVHRHDLMGESAMLLVPLQTARRQPLGVLVLARTARRPFLPDDEHLALMLAGVAERLLERTAHTSELRAMLEAALSTLGVALETRDLETQGHTGRVVRAAQILGRAAGLGEERLTALRHGSALHDIGKLGVPDAVLLKPGRLTSEERRIVERHTVLGDDLARRIPFLHPEAHEVIRSHHERWDGRGYPDGLAGEAIPELARLFALCDVYDALVSARPYKAAMTPSEALATLLRGRGTHFDPALTDLFAQLWEAGELR</sequence>
<evidence type="ECO:0000313" key="4">
    <source>
        <dbReference type="EMBL" id="MFC4639885.1"/>
    </source>
</evidence>
<dbReference type="InterPro" id="IPR003018">
    <property type="entry name" value="GAF"/>
</dbReference>
<dbReference type="PANTHER" id="PTHR45228:SF8">
    <property type="entry name" value="TWO-COMPONENT RESPONSE REGULATOR-RELATED"/>
    <property type="match status" value="1"/>
</dbReference>
<dbReference type="PROSITE" id="PS51832">
    <property type="entry name" value="HD_GYP"/>
    <property type="match status" value="1"/>
</dbReference>
<feature type="transmembrane region" description="Helical" evidence="1">
    <location>
        <begin position="96"/>
        <end position="116"/>
    </location>
</feature>
<dbReference type="SMART" id="SM00065">
    <property type="entry name" value="GAF"/>
    <property type="match status" value="2"/>
</dbReference>
<name>A0ABV9IC13_9DEIO</name>
<comment type="caution">
    <text evidence="4">The sequence shown here is derived from an EMBL/GenBank/DDBJ whole genome shotgun (WGS) entry which is preliminary data.</text>
</comment>
<dbReference type="Gene3D" id="3.30.450.40">
    <property type="match status" value="2"/>
</dbReference>
<dbReference type="EMBL" id="JBHSEI010000011">
    <property type="protein sequence ID" value="MFC4639885.1"/>
    <property type="molecule type" value="Genomic_DNA"/>
</dbReference>
<dbReference type="InterPro" id="IPR037522">
    <property type="entry name" value="HD_GYP_dom"/>
</dbReference>
<dbReference type="SUPFAM" id="SSF109604">
    <property type="entry name" value="HD-domain/PDEase-like"/>
    <property type="match status" value="1"/>
</dbReference>
<dbReference type="InterPro" id="IPR003607">
    <property type="entry name" value="HD/PDEase_dom"/>
</dbReference>
<dbReference type="CDD" id="cd00077">
    <property type="entry name" value="HDc"/>
    <property type="match status" value="1"/>
</dbReference>
<dbReference type="InterPro" id="IPR029016">
    <property type="entry name" value="GAF-like_dom_sf"/>
</dbReference>
<feature type="transmembrane region" description="Helical" evidence="1">
    <location>
        <begin position="122"/>
        <end position="142"/>
    </location>
</feature>
<gene>
    <name evidence="4" type="ORF">ACFO0D_16285</name>
</gene>
<proteinExistence type="predicted"/>
<dbReference type="Pfam" id="PF00990">
    <property type="entry name" value="GGDEF"/>
    <property type="match status" value="1"/>
</dbReference>
<dbReference type="SMART" id="SM00267">
    <property type="entry name" value="GGDEF"/>
    <property type="match status" value="1"/>
</dbReference>
<dbReference type="RefSeq" id="WP_380062874.1">
    <property type="nucleotide sequence ID" value="NZ_JBHSEI010000011.1"/>
</dbReference>
<dbReference type="SUPFAM" id="SSF55781">
    <property type="entry name" value="GAF domain-like"/>
    <property type="match status" value="2"/>
</dbReference>
<evidence type="ECO:0000313" key="5">
    <source>
        <dbReference type="Proteomes" id="UP001595952"/>
    </source>
</evidence>
<feature type="transmembrane region" description="Helical" evidence="1">
    <location>
        <begin position="35"/>
        <end position="55"/>
    </location>
</feature>
<keyword evidence="5" id="KW-1185">Reference proteome</keyword>
<dbReference type="NCBIfam" id="TIGR00254">
    <property type="entry name" value="GGDEF"/>
    <property type="match status" value="1"/>
</dbReference>
<dbReference type="Gene3D" id="1.10.3210.10">
    <property type="entry name" value="Hypothetical protein af1432"/>
    <property type="match status" value="1"/>
</dbReference>
<feature type="domain" description="HD-GYP" evidence="3">
    <location>
        <begin position="719"/>
        <end position="909"/>
    </location>
</feature>
<dbReference type="Proteomes" id="UP001595952">
    <property type="component" value="Unassembled WGS sequence"/>
</dbReference>
<feature type="domain" description="GGDEF" evidence="2">
    <location>
        <begin position="212"/>
        <end position="347"/>
    </location>
</feature>
<keyword evidence="1" id="KW-0812">Transmembrane</keyword>
<evidence type="ECO:0000259" key="2">
    <source>
        <dbReference type="PROSITE" id="PS50887"/>
    </source>
</evidence>
<reference evidence="5" key="1">
    <citation type="journal article" date="2019" name="Int. J. Syst. Evol. Microbiol.">
        <title>The Global Catalogue of Microorganisms (GCM) 10K type strain sequencing project: providing services to taxonomists for standard genome sequencing and annotation.</title>
        <authorList>
            <consortium name="The Broad Institute Genomics Platform"/>
            <consortium name="The Broad Institute Genome Sequencing Center for Infectious Disease"/>
            <person name="Wu L."/>
            <person name="Ma J."/>
        </authorList>
    </citation>
    <scope>NUCLEOTIDE SEQUENCE [LARGE SCALE GENOMIC DNA]</scope>
    <source>
        <strain evidence="5">CCUG 55995</strain>
    </source>
</reference>
<dbReference type="PROSITE" id="PS50887">
    <property type="entry name" value="GGDEF"/>
    <property type="match status" value="1"/>
</dbReference>
<protein>
    <submittedName>
        <fullName evidence="4">HD domain-containing phosphohydrolase</fullName>
    </submittedName>
</protein>
<dbReference type="Pfam" id="PF01590">
    <property type="entry name" value="GAF"/>
    <property type="match status" value="1"/>
</dbReference>
<feature type="transmembrane region" description="Helical" evidence="1">
    <location>
        <begin position="67"/>
        <end position="89"/>
    </location>
</feature>
<dbReference type="InterPro" id="IPR029787">
    <property type="entry name" value="Nucleotide_cyclase"/>
</dbReference>
<accession>A0ABV9IC13</accession>
<dbReference type="Pfam" id="PF13487">
    <property type="entry name" value="HD_5"/>
    <property type="match status" value="1"/>
</dbReference>
<dbReference type="Gene3D" id="3.30.70.270">
    <property type="match status" value="1"/>
</dbReference>
<evidence type="ECO:0000259" key="3">
    <source>
        <dbReference type="PROSITE" id="PS51832"/>
    </source>
</evidence>
<organism evidence="4 5">
    <name type="scientific">Deinococcus hohokamensis</name>
    <dbReference type="NCBI Taxonomy" id="309883"/>
    <lineage>
        <taxon>Bacteria</taxon>
        <taxon>Thermotogati</taxon>
        <taxon>Deinococcota</taxon>
        <taxon>Deinococci</taxon>
        <taxon>Deinococcales</taxon>
        <taxon>Deinococcaceae</taxon>
        <taxon>Deinococcus</taxon>
    </lineage>
</organism>
<feature type="transmembrane region" description="Helical" evidence="1">
    <location>
        <begin position="154"/>
        <end position="173"/>
    </location>
</feature>
<keyword evidence="1" id="KW-1133">Transmembrane helix</keyword>
<dbReference type="InterPro" id="IPR052020">
    <property type="entry name" value="Cyclic_di-GMP/3'3'-cGAMP_PDE"/>
</dbReference>
<dbReference type="InterPro" id="IPR000160">
    <property type="entry name" value="GGDEF_dom"/>
</dbReference>
<keyword evidence="1" id="KW-0472">Membrane</keyword>